<reference evidence="3" key="2">
    <citation type="submission" date="2015-07" db="EMBL/GenBank/DDBJ databases">
        <authorList>
            <person name="Welte C."/>
            <person name="de Graaf R."/>
            <person name="van den Bosch T.J.M."/>
            <person name="Op den Camp H."/>
            <person name="van Dam N."/>
            <person name="Jetten M."/>
        </authorList>
    </citation>
    <scope>NUCLEOTIDE SEQUENCE</scope>
    <source>
        <plasmid evidence="3">Drgb3</plasmid>
    </source>
</reference>
<feature type="region of interest" description="Disordered" evidence="1">
    <location>
        <begin position="38"/>
        <end position="57"/>
    </location>
</feature>
<dbReference type="Pfam" id="PF13728">
    <property type="entry name" value="TraF"/>
    <property type="match status" value="1"/>
</dbReference>
<evidence type="ECO:0000256" key="1">
    <source>
        <dbReference type="SAM" id="MobiDB-lite"/>
    </source>
</evidence>
<sequence>MRNLSRLPLSGGCLLLLVSLMASAGTLDDIRALEADKAPGKPAPAMQSPVAVESTPVRRSAAAPAPIWHRLSDGRQVNLADWTIVLFMQSSCEYSQKFDPVLKDFSRQSRLPVFAFSMDGKGDNTFPNVLPATPDVMVEFFQSGLPVATPTTFLTHVNTMETYPLLQQAADIGLLSTRLDEVFRFALDRKTGKQISKGVTQ</sequence>
<proteinExistence type="predicted"/>
<dbReference type="InterPro" id="IPR036249">
    <property type="entry name" value="Thioredoxin-like_sf"/>
</dbReference>
<dbReference type="EMBL" id="KT351734">
    <property type="protein sequence ID" value="ALG88593.1"/>
    <property type="molecule type" value="Genomic_DNA"/>
</dbReference>
<feature type="chain" id="PRO_5006038119" evidence="2">
    <location>
        <begin position="25"/>
        <end position="201"/>
    </location>
</feature>
<organism evidence="3">
    <name type="scientific">Pectobacterium carotovorum</name>
    <name type="common">Erwinia carotovora</name>
    <dbReference type="NCBI Taxonomy" id="554"/>
    <lineage>
        <taxon>Bacteria</taxon>
        <taxon>Pseudomonadati</taxon>
        <taxon>Pseudomonadota</taxon>
        <taxon>Gammaproteobacteria</taxon>
        <taxon>Enterobacterales</taxon>
        <taxon>Pectobacteriaceae</taxon>
        <taxon>Pectobacterium</taxon>
    </lineage>
</organism>
<keyword evidence="2" id="KW-0732">Signal</keyword>
<dbReference type="NCBIfam" id="TIGR02738">
    <property type="entry name" value="TrbB"/>
    <property type="match status" value="1"/>
</dbReference>
<dbReference type="InterPro" id="IPR014109">
    <property type="entry name" value="Thiol-disulphide_isomerase_rbB"/>
</dbReference>
<name>A0A0N9NLF6_PECCA</name>
<keyword evidence="3" id="KW-0614">Plasmid</keyword>
<geneLocation type="plasmid" evidence="3">
    <name>Drgb3</name>
</geneLocation>
<feature type="signal peptide" evidence="2">
    <location>
        <begin position="1"/>
        <end position="24"/>
    </location>
</feature>
<accession>A0A0N9NLF6</accession>
<dbReference type="RefSeq" id="WP_181375110.1">
    <property type="nucleotide sequence ID" value="NZ_KT351734.1"/>
</dbReference>
<dbReference type="InterPro" id="IPR039555">
    <property type="entry name" value="TraF/TrbB"/>
</dbReference>
<dbReference type="SUPFAM" id="SSF52833">
    <property type="entry name" value="Thioredoxin-like"/>
    <property type="match status" value="1"/>
</dbReference>
<evidence type="ECO:0000256" key="2">
    <source>
        <dbReference type="SAM" id="SignalP"/>
    </source>
</evidence>
<dbReference type="NCBIfam" id="NF010288">
    <property type="entry name" value="PRK13728.1"/>
    <property type="match status" value="1"/>
</dbReference>
<evidence type="ECO:0000313" key="3">
    <source>
        <dbReference type="EMBL" id="ALG88593.1"/>
    </source>
</evidence>
<protein>
    <submittedName>
        <fullName evidence="3">Conjugal transfer protein TrbB</fullName>
    </submittedName>
</protein>
<reference evidence="3" key="1">
    <citation type="journal article" date="2015" name="Environ. Microbiol.">
        <title>Plasmids from the gut microbiome of cabbage root fly larvae encode SaxA that catalyses the conversion of the plant toxin 2-phenylethyl isothiocyanate.</title>
        <authorList>
            <person name="Welte C.U."/>
            <person name="de Graaf R.M."/>
            <person name="van den Bosch T.J."/>
            <person name="Op den Camp H.J."/>
            <person name="van Dam N.M."/>
            <person name="Jetten M.S."/>
        </authorList>
    </citation>
    <scope>NUCLEOTIDE SEQUENCE</scope>
    <source>
        <plasmid evidence="3">Drgb3</plasmid>
    </source>
</reference>
<dbReference type="AlphaFoldDB" id="A0A0N9NLF6"/>